<dbReference type="AlphaFoldDB" id="A0A915I4U6"/>
<name>A0A915I4U6_ROMCU</name>
<evidence type="ECO:0000313" key="1">
    <source>
        <dbReference type="Proteomes" id="UP000887565"/>
    </source>
</evidence>
<proteinExistence type="predicted"/>
<organism evidence="1 2">
    <name type="scientific">Romanomermis culicivorax</name>
    <name type="common">Nematode worm</name>
    <dbReference type="NCBI Taxonomy" id="13658"/>
    <lineage>
        <taxon>Eukaryota</taxon>
        <taxon>Metazoa</taxon>
        <taxon>Ecdysozoa</taxon>
        <taxon>Nematoda</taxon>
        <taxon>Enoplea</taxon>
        <taxon>Dorylaimia</taxon>
        <taxon>Mermithida</taxon>
        <taxon>Mermithoidea</taxon>
        <taxon>Mermithidae</taxon>
        <taxon>Romanomermis</taxon>
    </lineage>
</organism>
<keyword evidence="1" id="KW-1185">Reference proteome</keyword>
<sequence>MAQRQKTPQFTLPTVINLQDYDYKVKYVKGKDNACADFLSRKDDREKPSILRTEDLTAQIFHKNFHPAGALLEADLTVLDILPVATSLPKDIKGDVNAITRAMTKKPISQPTLSDHMPLAAD</sequence>
<dbReference type="WBParaSite" id="nRc.2.0.1.t09158-RA">
    <property type="protein sequence ID" value="nRc.2.0.1.t09158-RA"/>
    <property type="gene ID" value="nRc.2.0.1.g09158"/>
</dbReference>
<accession>A0A915I4U6</accession>
<dbReference type="Proteomes" id="UP000887565">
    <property type="component" value="Unplaced"/>
</dbReference>
<reference evidence="2" key="1">
    <citation type="submission" date="2022-11" db="UniProtKB">
        <authorList>
            <consortium name="WormBaseParasite"/>
        </authorList>
    </citation>
    <scope>IDENTIFICATION</scope>
</reference>
<evidence type="ECO:0000313" key="2">
    <source>
        <dbReference type="WBParaSite" id="nRc.2.0.1.t09158-RA"/>
    </source>
</evidence>
<protein>
    <submittedName>
        <fullName evidence="2">Polyprotein</fullName>
    </submittedName>
</protein>